<dbReference type="Proteomes" id="UP000198598">
    <property type="component" value="Unassembled WGS sequence"/>
</dbReference>
<gene>
    <name evidence="2" type="ORF">SAMN05216167_11724</name>
</gene>
<dbReference type="OrthoDB" id="966184at2"/>
<dbReference type="AlphaFoldDB" id="A0A1I2CBA4"/>
<protein>
    <submittedName>
        <fullName evidence="2">Uncharacterized protein</fullName>
    </submittedName>
</protein>
<dbReference type="EMBL" id="FOLQ01000017">
    <property type="protein sequence ID" value="SFE65498.1"/>
    <property type="molecule type" value="Genomic_DNA"/>
</dbReference>
<organism evidence="2 3">
    <name type="scientific">Spirosoma endophyticum</name>
    <dbReference type="NCBI Taxonomy" id="662367"/>
    <lineage>
        <taxon>Bacteria</taxon>
        <taxon>Pseudomonadati</taxon>
        <taxon>Bacteroidota</taxon>
        <taxon>Cytophagia</taxon>
        <taxon>Cytophagales</taxon>
        <taxon>Cytophagaceae</taxon>
        <taxon>Spirosoma</taxon>
    </lineage>
</organism>
<evidence type="ECO:0000313" key="3">
    <source>
        <dbReference type="Proteomes" id="UP000198598"/>
    </source>
</evidence>
<feature type="region of interest" description="Disordered" evidence="1">
    <location>
        <begin position="334"/>
        <end position="406"/>
    </location>
</feature>
<sequence>MPIRQPEQRTIYASEFLDKVYSFTIESTLEPQERTGLLILSASAGYLLTTSFNKEPKREQLFEHSRQTDGSWLAKGQVTVISTEESPASGTIVIRNSLAETIVLPIEATSEVVSMAKRSTLTVSESALTFSQTAPDKPSFRILTIAQQANGVPSPVTLTTDAPDHFQLACDSRPVFSPTLTLTPSAQATYVHVRYAASASGFSRGQLTILSEYEERTIALEGHTSGFLPGIRALSPATLRPLVRPSVPQRLPLILALVMSIGLAYAGYSNRCQLFPALCNDKAMSPIRIPEKLASSTLSNGTEGSEKPVLIPTELVKPSTAKAVVLPEHKPANRPVLSSLTKPARLGRKNKINAGKEGAYRSEPMVSEKPTNQNAVNQIDRRVGRRAPPVSASEESELERALNQKQ</sequence>
<keyword evidence="3" id="KW-1185">Reference proteome</keyword>
<dbReference type="RefSeq" id="WP_093832314.1">
    <property type="nucleotide sequence ID" value="NZ_FOLQ01000017.1"/>
</dbReference>
<reference evidence="2 3" key="1">
    <citation type="submission" date="2016-10" db="EMBL/GenBank/DDBJ databases">
        <authorList>
            <person name="de Groot N.N."/>
        </authorList>
    </citation>
    <scope>NUCLEOTIDE SEQUENCE [LARGE SCALE GENOMIC DNA]</scope>
    <source>
        <strain evidence="2 3">DSM 26130</strain>
    </source>
</reference>
<dbReference type="STRING" id="662367.SAMN05216167_11724"/>
<evidence type="ECO:0000313" key="2">
    <source>
        <dbReference type="EMBL" id="SFE65498.1"/>
    </source>
</evidence>
<accession>A0A1I2CBA4</accession>
<name>A0A1I2CBA4_9BACT</name>
<proteinExistence type="predicted"/>
<evidence type="ECO:0000256" key="1">
    <source>
        <dbReference type="SAM" id="MobiDB-lite"/>
    </source>
</evidence>